<dbReference type="Proteomes" id="UP000180043">
    <property type="component" value="Unassembled WGS sequence"/>
</dbReference>
<proteinExistence type="predicted"/>
<gene>
    <name evidence="1" type="ORF">BKG82_28045</name>
</gene>
<name>A0A1S1LGX8_MYCCH</name>
<evidence type="ECO:0000313" key="1">
    <source>
        <dbReference type="EMBL" id="OHU46062.1"/>
    </source>
</evidence>
<organism evidence="1 2">
    <name type="scientific">Mycobacteroides chelonae</name>
    <name type="common">Mycobacterium chelonae</name>
    <dbReference type="NCBI Taxonomy" id="1774"/>
    <lineage>
        <taxon>Bacteria</taxon>
        <taxon>Bacillati</taxon>
        <taxon>Actinomycetota</taxon>
        <taxon>Actinomycetes</taxon>
        <taxon>Mycobacteriales</taxon>
        <taxon>Mycobacteriaceae</taxon>
        <taxon>Mycobacteroides</taxon>
    </lineage>
</organism>
<reference evidence="1 2" key="1">
    <citation type="submission" date="2016-10" db="EMBL/GenBank/DDBJ databases">
        <title>Evaluation of Human, Veterinary and Environmental Mycobacterium chelonae Isolates by Core Genome Phylogenomic Analysis, Targeted Gene Comparison, and Anti-microbial Susceptibility Patterns: A Tale of Mistaken Identities.</title>
        <authorList>
            <person name="Fogelson S.B."/>
            <person name="Camus A.C."/>
            <person name="Lorenz W."/>
            <person name="Vasireddy R."/>
            <person name="Vasireddy S."/>
            <person name="Smith T."/>
            <person name="Brown-Elliott B.A."/>
            <person name="Wallace R.J.Jr."/>
            <person name="Hasan N.A."/>
            <person name="Reischl U."/>
            <person name="Sanchez S."/>
        </authorList>
    </citation>
    <scope>NUCLEOTIDE SEQUENCE [LARGE SCALE GENOMIC DNA]</scope>
    <source>
        <strain evidence="1 2">15515</strain>
    </source>
</reference>
<dbReference type="EMBL" id="MLIQ01000049">
    <property type="protein sequence ID" value="OHU46062.1"/>
    <property type="molecule type" value="Genomic_DNA"/>
</dbReference>
<comment type="caution">
    <text evidence="1">The sequence shown here is derived from an EMBL/GenBank/DDBJ whole genome shotgun (WGS) entry which is preliminary data.</text>
</comment>
<dbReference type="AlphaFoldDB" id="A0A1S1LGX8"/>
<sequence>MFSALHWDYLHRAGLVVPYPAALGMATGASGLDYQLRRELLDEGVVVESGDRLVLEPSRQPVFDAFAAPPVTLFGTTLLYRDAVHRPRRVEDVPEALRELAEVTAVDIPQAKFLVAVTEQVVAAAVQFRGAVSLSGVDSRQADPVIQAARVLWEALAPGAPHDSLQEVTLPMPALDALSKVRMGSYEGEELEQGLESASALLAQAGVGADRASEVTALLGKAPLAAAQVCVSVWDDHRRVASTDAAIGLTQFEAGAVLSVPSWRLDGSCHVTYMPATAARWEKEVVEFVAQYRHRAKSA</sequence>
<evidence type="ECO:0000313" key="2">
    <source>
        <dbReference type="Proteomes" id="UP000180043"/>
    </source>
</evidence>
<dbReference type="RefSeq" id="WP_070948085.1">
    <property type="nucleotide sequence ID" value="NZ_MLIQ01000049.1"/>
</dbReference>
<accession>A0A1S1LGX8</accession>
<protein>
    <recommendedName>
        <fullName evidence="3">ESX secretion-associated protein EspG</fullName>
    </recommendedName>
</protein>
<evidence type="ECO:0008006" key="3">
    <source>
        <dbReference type="Google" id="ProtNLM"/>
    </source>
</evidence>